<reference evidence="2 3" key="2">
    <citation type="submission" date="2018-11" db="EMBL/GenBank/DDBJ databases">
        <authorList>
            <consortium name="Pathogen Informatics"/>
        </authorList>
    </citation>
    <scope>NUCLEOTIDE SEQUENCE [LARGE SCALE GENOMIC DNA]</scope>
</reference>
<dbReference type="Proteomes" id="UP000271098">
    <property type="component" value="Unassembled WGS sequence"/>
</dbReference>
<dbReference type="CDD" id="cd00037">
    <property type="entry name" value="CLECT"/>
    <property type="match status" value="1"/>
</dbReference>
<dbReference type="InterPro" id="IPR016186">
    <property type="entry name" value="C-type_lectin-like/link_sf"/>
</dbReference>
<evidence type="ECO:0000256" key="1">
    <source>
        <dbReference type="SAM" id="MobiDB-lite"/>
    </source>
</evidence>
<dbReference type="SUPFAM" id="SSF56436">
    <property type="entry name" value="C-type lectin-like"/>
    <property type="match status" value="1"/>
</dbReference>
<proteinExistence type="predicted"/>
<reference evidence="4" key="1">
    <citation type="submission" date="2016-06" db="UniProtKB">
        <authorList>
            <consortium name="WormBaseParasite"/>
        </authorList>
    </citation>
    <scope>IDENTIFICATION</scope>
</reference>
<gene>
    <name evidence="2" type="ORF">GPUH_LOCUS17378</name>
</gene>
<feature type="region of interest" description="Disordered" evidence="1">
    <location>
        <begin position="82"/>
        <end position="151"/>
    </location>
</feature>
<feature type="compositionally biased region" description="Low complexity" evidence="1">
    <location>
        <begin position="98"/>
        <end position="109"/>
    </location>
</feature>
<evidence type="ECO:0000313" key="3">
    <source>
        <dbReference type="Proteomes" id="UP000271098"/>
    </source>
</evidence>
<accession>A0A183E8T8</accession>
<protein>
    <submittedName>
        <fullName evidence="4">C-type lectin domain-containing protein</fullName>
    </submittedName>
</protein>
<name>A0A183E8T8_9BILA</name>
<evidence type="ECO:0000313" key="4">
    <source>
        <dbReference type="WBParaSite" id="GPUH_0001740101-mRNA-1"/>
    </source>
</evidence>
<dbReference type="WBParaSite" id="GPUH_0001740101-mRNA-1">
    <property type="protein sequence ID" value="GPUH_0001740101-mRNA-1"/>
    <property type="gene ID" value="GPUH_0001740101"/>
</dbReference>
<dbReference type="OrthoDB" id="441660at2759"/>
<dbReference type="Gene3D" id="3.10.100.10">
    <property type="entry name" value="Mannose-Binding Protein A, subunit A"/>
    <property type="match status" value="1"/>
</dbReference>
<sequence>MEDISIPDMELLNCSALLLTKDLYANRPAEFDKLECRPNTNSDCSVFEYCLDGVCTPDNRGGTCPPDEICVNKKCIPHPLQPLAPSDPNVPPQPTTPSAEVSAAALSAVDEVKPEAKPAVEPQARSAPKPSVAPAEQTQPNPTTPSPSPCKSGWTHIANLKSCYYMKHGSFNYHQANRECQAMGSYLATVRNQEEMHQINGRFLTGLISRIILEKHCSIRAKTDILRILQHSLAG</sequence>
<evidence type="ECO:0000313" key="2">
    <source>
        <dbReference type="EMBL" id="VDN29685.1"/>
    </source>
</evidence>
<dbReference type="AlphaFoldDB" id="A0A183E8T8"/>
<keyword evidence="3" id="KW-1185">Reference proteome</keyword>
<organism evidence="4">
    <name type="scientific">Gongylonema pulchrum</name>
    <dbReference type="NCBI Taxonomy" id="637853"/>
    <lineage>
        <taxon>Eukaryota</taxon>
        <taxon>Metazoa</taxon>
        <taxon>Ecdysozoa</taxon>
        <taxon>Nematoda</taxon>
        <taxon>Chromadorea</taxon>
        <taxon>Rhabditida</taxon>
        <taxon>Spirurina</taxon>
        <taxon>Spiruromorpha</taxon>
        <taxon>Spiruroidea</taxon>
        <taxon>Gongylonematidae</taxon>
        <taxon>Gongylonema</taxon>
    </lineage>
</organism>
<dbReference type="InterPro" id="IPR016187">
    <property type="entry name" value="CTDL_fold"/>
</dbReference>
<dbReference type="EMBL" id="UYRT01085097">
    <property type="protein sequence ID" value="VDN29685.1"/>
    <property type="molecule type" value="Genomic_DNA"/>
</dbReference>